<reference evidence="10 11" key="1">
    <citation type="submission" date="2018-08" db="EMBL/GenBank/DDBJ databases">
        <title>A genome reference for cultivated species of the human gut microbiota.</title>
        <authorList>
            <person name="Zou Y."/>
            <person name="Xue W."/>
            <person name="Luo G."/>
        </authorList>
    </citation>
    <scope>NUCLEOTIDE SEQUENCE [LARGE SCALE GENOMIC DNA]</scope>
    <source>
        <strain evidence="9 11">AM16-50</strain>
        <strain evidence="8 12">AM50-15</strain>
        <strain evidence="7 10">OM05-11AA</strain>
    </source>
</reference>
<dbReference type="NCBIfam" id="NF005491">
    <property type="entry name" value="PRK07105.1"/>
    <property type="match status" value="1"/>
</dbReference>
<dbReference type="Gene3D" id="3.40.1190.20">
    <property type="match status" value="1"/>
</dbReference>
<organism evidence="9 11">
    <name type="scientific">Parabacteroides merdae</name>
    <dbReference type="NCBI Taxonomy" id="46503"/>
    <lineage>
        <taxon>Bacteria</taxon>
        <taxon>Pseudomonadati</taxon>
        <taxon>Bacteroidota</taxon>
        <taxon>Bacteroidia</taxon>
        <taxon>Bacteroidales</taxon>
        <taxon>Tannerellaceae</taxon>
        <taxon>Parabacteroides</taxon>
    </lineage>
</organism>
<dbReference type="Proteomes" id="UP000261088">
    <property type="component" value="Unassembled WGS sequence"/>
</dbReference>
<evidence type="ECO:0000313" key="12">
    <source>
        <dbReference type="Proteomes" id="UP000285173"/>
    </source>
</evidence>
<sequence length="286" mass="32064">MENKDYQKRVAAIHDLSGFGKCSLTVALPILSAAGIEACAMPTAILSTHTGGISGYTYRDLTSDMRAFMQHWKSLDIQFDATYSGFLGSFEQLDLVKEFFELFRSKNNLILVDPVMADNGELYRIFQPEFATGMRSLCRKADIIVPNLTEAALLLEESYHPGPYTQAYIEKILKKLSKLGPKKIVLTGVYFEEKKLGAATYDKRKDSTDYLFSERIPGSYHGTGDVFASALLSGLLNNFSLSESAQIAVNFTADSIRRTYNVKTDYRFGVNFEQCIPDFLKELKLI</sequence>
<dbReference type="PANTHER" id="PTHR10534">
    <property type="entry name" value="PYRIDOXAL KINASE"/>
    <property type="match status" value="1"/>
</dbReference>
<dbReference type="CDD" id="cd01173">
    <property type="entry name" value="pyridoxal_pyridoxamine_kinase"/>
    <property type="match status" value="1"/>
</dbReference>
<dbReference type="GO" id="GO:0009443">
    <property type="term" value="P:pyridoxal 5'-phosphate salvage"/>
    <property type="evidence" value="ECO:0007669"/>
    <property type="project" value="InterPro"/>
</dbReference>
<dbReference type="EC" id="2.7.1.35" evidence="1"/>
<protein>
    <recommendedName>
        <fullName evidence="1">pyridoxal kinase</fullName>
        <ecNumber evidence="1">2.7.1.35</ecNumber>
    </recommendedName>
</protein>
<evidence type="ECO:0000313" key="8">
    <source>
        <dbReference type="EMBL" id="RGZ51081.1"/>
    </source>
</evidence>
<dbReference type="AlphaFoldDB" id="A0A3R6EDB5"/>
<comment type="caution">
    <text evidence="9">The sequence shown here is derived from an EMBL/GenBank/DDBJ whole genome shotgun (WGS) entry which is preliminary data.</text>
</comment>
<name>A0A3R6EDB5_9BACT</name>
<dbReference type="RefSeq" id="WP_005642528.1">
    <property type="nucleotide sequence ID" value="NZ_DAWDXW010000020.1"/>
</dbReference>
<evidence type="ECO:0000256" key="2">
    <source>
        <dbReference type="ARBA" id="ARBA00022679"/>
    </source>
</evidence>
<dbReference type="GO" id="GO:0005829">
    <property type="term" value="C:cytosol"/>
    <property type="evidence" value="ECO:0007669"/>
    <property type="project" value="TreeGrafter"/>
</dbReference>
<dbReference type="Proteomes" id="UP000283732">
    <property type="component" value="Unassembled WGS sequence"/>
</dbReference>
<dbReference type="InterPro" id="IPR004625">
    <property type="entry name" value="PyrdxlKinase"/>
</dbReference>
<evidence type="ECO:0000259" key="6">
    <source>
        <dbReference type="Pfam" id="PF08543"/>
    </source>
</evidence>
<keyword evidence="5" id="KW-0067">ATP-binding</keyword>
<evidence type="ECO:0000313" key="7">
    <source>
        <dbReference type="EMBL" id="RGN45505.1"/>
    </source>
</evidence>
<dbReference type="SUPFAM" id="SSF53613">
    <property type="entry name" value="Ribokinase-like"/>
    <property type="match status" value="1"/>
</dbReference>
<dbReference type="Pfam" id="PF08543">
    <property type="entry name" value="Phos_pyr_kin"/>
    <property type="match status" value="1"/>
</dbReference>
<accession>A0A3R6EDB5</accession>
<evidence type="ECO:0000313" key="9">
    <source>
        <dbReference type="EMBL" id="RHH78282.1"/>
    </source>
</evidence>
<gene>
    <name evidence="9" type="ORF">DW191_06215</name>
    <name evidence="8" type="ORF">DW986_01130</name>
    <name evidence="7" type="ORF">DXB61_17930</name>
</gene>
<evidence type="ECO:0000313" key="11">
    <source>
        <dbReference type="Proteomes" id="UP000283732"/>
    </source>
</evidence>
<keyword evidence="3" id="KW-0547">Nucleotide-binding</keyword>
<evidence type="ECO:0000313" key="10">
    <source>
        <dbReference type="Proteomes" id="UP000261088"/>
    </source>
</evidence>
<evidence type="ECO:0000256" key="4">
    <source>
        <dbReference type="ARBA" id="ARBA00022777"/>
    </source>
</evidence>
<dbReference type="EMBL" id="QSUP01000040">
    <property type="protein sequence ID" value="RGN45505.1"/>
    <property type="molecule type" value="Genomic_DNA"/>
</dbReference>
<dbReference type="InterPro" id="IPR013749">
    <property type="entry name" value="PM/HMP-P_kinase-1"/>
</dbReference>
<proteinExistence type="predicted"/>
<evidence type="ECO:0000256" key="3">
    <source>
        <dbReference type="ARBA" id="ARBA00022741"/>
    </source>
</evidence>
<evidence type="ECO:0000256" key="1">
    <source>
        <dbReference type="ARBA" id="ARBA00012104"/>
    </source>
</evidence>
<dbReference type="InterPro" id="IPR029056">
    <property type="entry name" value="Ribokinase-like"/>
</dbReference>
<keyword evidence="2 9" id="KW-0808">Transferase</keyword>
<dbReference type="EMBL" id="QRKC01000002">
    <property type="protein sequence ID" value="RHH78282.1"/>
    <property type="molecule type" value="Genomic_DNA"/>
</dbReference>
<dbReference type="GO" id="GO:0005524">
    <property type="term" value="F:ATP binding"/>
    <property type="evidence" value="ECO:0007669"/>
    <property type="project" value="UniProtKB-KW"/>
</dbReference>
<dbReference type="EMBL" id="QSEF01000002">
    <property type="protein sequence ID" value="RGZ51081.1"/>
    <property type="molecule type" value="Genomic_DNA"/>
</dbReference>
<feature type="domain" description="Pyridoxamine kinase/Phosphomethylpyrimidine kinase" evidence="6">
    <location>
        <begin position="32"/>
        <end position="264"/>
    </location>
</feature>
<dbReference type="Proteomes" id="UP000285173">
    <property type="component" value="Unassembled WGS sequence"/>
</dbReference>
<dbReference type="GO" id="GO:0008478">
    <property type="term" value="F:pyridoxal kinase activity"/>
    <property type="evidence" value="ECO:0007669"/>
    <property type="project" value="UniProtKB-EC"/>
</dbReference>
<keyword evidence="4 9" id="KW-0418">Kinase</keyword>
<dbReference type="PANTHER" id="PTHR10534:SF2">
    <property type="entry name" value="PYRIDOXAL KINASE"/>
    <property type="match status" value="1"/>
</dbReference>
<evidence type="ECO:0000256" key="5">
    <source>
        <dbReference type="ARBA" id="ARBA00022840"/>
    </source>
</evidence>